<proteinExistence type="predicted"/>
<gene>
    <name evidence="2" type="ORF">PSNMU_V1.4_AUG-EV-PASAV3_0119600</name>
</gene>
<feature type="compositionally biased region" description="Basic and acidic residues" evidence="1">
    <location>
        <begin position="132"/>
        <end position="144"/>
    </location>
</feature>
<accession>A0A448ZS00</accession>
<feature type="compositionally biased region" description="Low complexity" evidence="1">
    <location>
        <begin position="497"/>
        <end position="507"/>
    </location>
</feature>
<feature type="compositionally biased region" description="Low complexity" evidence="1">
    <location>
        <begin position="460"/>
        <end position="472"/>
    </location>
</feature>
<evidence type="ECO:0000256" key="1">
    <source>
        <dbReference type="SAM" id="MobiDB-lite"/>
    </source>
</evidence>
<feature type="region of interest" description="Disordered" evidence="1">
    <location>
        <begin position="71"/>
        <end position="99"/>
    </location>
</feature>
<feature type="compositionally biased region" description="Basic residues" evidence="1">
    <location>
        <begin position="377"/>
        <end position="388"/>
    </location>
</feature>
<feature type="region of interest" description="Disordered" evidence="1">
    <location>
        <begin position="366"/>
        <end position="395"/>
    </location>
</feature>
<feature type="compositionally biased region" description="Polar residues" evidence="1">
    <location>
        <begin position="116"/>
        <end position="131"/>
    </location>
</feature>
<feature type="region of interest" description="Disordered" evidence="1">
    <location>
        <begin position="1"/>
        <end position="39"/>
    </location>
</feature>
<evidence type="ECO:0000313" key="3">
    <source>
        <dbReference type="Proteomes" id="UP000291116"/>
    </source>
</evidence>
<evidence type="ECO:0000313" key="2">
    <source>
        <dbReference type="EMBL" id="VEU44825.1"/>
    </source>
</evidence>
<feature type="region of interest" description="Disordered" evidence="1">
    <location>
        <begin position="459"/>
        <end position="507"/>
    </location>
</feature>
<feature type="compositionally biased region" description="Pro residues" evidence="1">
    <location>
        <begin position="79"/>
        <end position="88"/>
    </location>
</feature>
<dbReference type="Proteomes" id="UP000291116">
    <property type="component" value="Unassembled WGS sequence"/>
</dbReference>
<dbReference type="EMBL" id="CAACVS010000669">
    <property type="protein sequence ID" value="VEU44825.1"/>
    <property type="molecule type" value="Genomic_DNA"/>
</dbReference>
<feature type="region of interest" description="Disordered" evidence="1">
    <location>
        <begin position="115"/>
        <end position="163"/>
    </location>
</feature>
<organism evidence="2 3">
    <name type="scientific">Pseudo-nitzschia multistriata</name>
    <dbReference type="NCBI Taxonomy" id="183589"/>
    <lineage>
        <taxon>Eukaryota</taxon>
        <taxon>Sar</taxon>
        <taxon>Stramenopiles</taxon>
        <taxon>Ochrophyta</taxon>
        <taxon>Bacillariophyta</taxon>
        <taxon>Bacillariophyceae</taxon>
        <taxon>Bacillariophycidae</taxon>
        <taxon>Bacillariales</taxon>
        <taxon>Bacillariaceae</taxon>
        <taxon>Pseudo-nitzschia</taxon>
    </lineage>
</organism>
<sequence>MATSNNCSSSDSPTSTSSRDRASVQTGERNQRNERQQRNQRRLLLRFVLEHRHKFPGRLSRAIERARCTSAGRANGVPPTTPEAPLVPSPGTTSDSDSDFLSRIRRDFEEWLFSEPSKSNYRPPAQRNSSRVGEEQRQASRLELRSNANANADENDSESETATASDIAVSGLDDRVDTQDQVELALRCFPEVLTARRFGLYPIFWLAKSIHSVSFIPLFAKIGNESGLFQDFERGGLVFGGCGKYINVFSQLAAGVADAGHRNNASNNDHDQAYHRLVDEKFLASIKDLRESRLMEKKDIANHDLLGALHRQSIFPEQRFRYLVDWDPRNTLLKKKAYGTTLSWDLVSRYIINNIGENHLVTGHSHHTVHNQSNHNRNSKNSHNHNKSNHNGPQQCATAGVEMLFELALKYFPIETGFLFHKCDVRRRKRHTRGVTDYYFLYCDDATLKRRCCRKHTLGSSRRSLSPSSSSPQPGVARENHEHGFFEQRSASSSLPTTNTATTKGTTKTRATVTKTMTPYRIACEIYGIECANKILETALAGVIDGTSNVASSSTANSSSNDDDVMAMALINAASDPNVDLDCVYILLQRDPGLCKPNGKRN</sequence>
<dbReference type="AlphaFoldDB" id="A0A448ZS00"/>
<name>A0A448ZS00_9STRA</name>
<keyword evidence="3" id="KW-1185">Reference proteome</keyword>
<protein>
    <submittedName>
        <fullName evidence="2">Uncharacterized protein</fullName>
    </submittedName>
</protein>
<reference evidence="2 3" key="1">
    <citation type="submission" date="2019-01" db="EMBL/GenBank/DDBJ databases">
        <authorList>
            <person name="Ferrante I. M."/>
        </authorList>
    </citation>
    <scope>NUCLEOTIDE SEQUENCE [LARGE SCALE GENOMIC DNA]</scope>
    <source>
        <strain evidence="2 3">B856</strain>
    </source>
</reference>
<feature type="compositionally biased region" description="Low complexity" evidence="1">
    <location>
        <begin position="1"/>
        <end position="17"/>
    </location>
</feature>